<evidence type="ECO:0000313" key="3">
    <source>
        <dbReference type="EMBL" id="KAF2142406.1"/>
    </source>
</evidence>
<accession>A0A6A6BEC1</accession>
<dbReference type="InterPro" id="IPR011333">
    <property type="entry name" value="SKP1/BTB/POZ_sf"/>
</dbReference>
<feature type="domain" description="BTB" evidence="2">
    <location>
        <begin position="21"/>
        <end position="90"/>
    </location>
</feature>
<reference evidence="3" key="1">
    <citation type="journal article" date="2020" name="Stud. Mycol.">
        <title>101 Dothideomycetes genomes: a test case for predicting lifestyles and emergence of pathogens.</title>
        <authorList>
            <person name="Haridas S."/>
            <person name="Albert R."/>
            <person name="Binder M."/>
            <person name="Bloem J."/>
            <person name="Labutti K."/>
            <person name="Salamov A."/>
            <person name="Andreopoulos B."/>
            <person name="Baker S."/>
            <person name="Barry K."/>
            <person name="Bills G."/>
            <person name="Bluhm B."/>
            <person name="Cannon C."/>
            <person name="Castanera R."/>
            <person name="Culley D."/>
            <person name="Daum C."/>
            <person name="Ezra D."/>
            <person name="Gonzalez J."/>
            <person name="Henrissat B."/>
            <person name="Kuo A."/>
            <person name="Liang C."/>
            <person name="Lipzen A."/>
            <person name="Lutzoni F."/>
            <person name="Magnuson J."/>
            <person name="Mondo S."/>
            <person name="Nolan M."/>
            <person name="Ohm R."/>
            <person name="Pangilinan J."/>
            <person name="Park H.-J."/>
            <person name="Ramirez L."/>
            <person name="Alfaro M."/>
            <person name="Sun H."/>
            <person name="Tritt A."/>
            <person name="Yoshinaga Y."/>
            <person name="Zwiers L.-H."/>
            <person name="Turgeon B."/>
            <person name="Goodwin S."/>
            <person name="Spatafora J."/>
            <person name="Crous P."/>
            <person name="Grigoriev I."/>
        </authorList>
    </citation>
    <scope>NUCLEOTIDE SEQUENCE</scope>
    <source>
        <strain evidence="3">CBS 121167</strain>
    </source>
</reference>
<keyword evidence="4" id="KW-1185">Reference proteome</keyword>
<evidence type="ECO:0000313" key="4">
    <source>
        <dbReference type="Proteomes" id="UP000799438"/>
    </source>
</evidence>
<protein>
    <recommendedName>
        <fullName evidence="2">BTB domain-containing protein</fullName>
    </recommendedName>
</protein>
<organism evidence="3 4">
    <name type="scientific">Aplosporella prunicola CBS 121167</name>
    <dbReference type="NCBI Taxonomy" id="1176127"/>
    <lineage>
        <taxon>Eukaryota</taxon>
        <taxon>Fungi</taxon>
        <taxon>Dikarya</taxon>
        <taxon>Ascomycota</taxon>
        <taxon>Pezizomycotina</taxon>
        <taxon>Dothideomycetes</taxon>
        <taxon>Dothideomycetes incertae sedis</taxon>
        <taxon>Botryosphaeriales</taxon>
        <taxon>Aplosporellaceae</taxon>
        <taxon>Aplosporella</taxon>
    </lineage>
</organism>
<dbReference type="GeneID" id="54299550"/>
<sequence length="246" mass="28628">MANKGNWEWPNPLNIARIDQSMITLLIGPEEKAFNIHQALLCYWSRYFCNALSGPFKESQKENLKVPDVEVEVFEFAFNWLYTTNLSNELFRDEGILAAKLYVFADYYDVREMRNCLMNLMYEEYNVTAGDLPGYDLVLFAFEYLPQNSMFCRFLLDNYTCNFAPDHDKKTPGDIEKRDRLPLSFLMPLMLQLAEETNGRDPRKKLKNRIRGLQYYIEHAEEEPQATGGDQEGTTAADRPGLVKLK</sequence>
<feature type="region of interest" description="Disordered" evidence="1">
    <location>
        <begin position="221"/>
        <end position="246"/>
    </location>
</feature>
<evidence type="ECO:0000259" key="2">
    <source>
        <dbReference type="PROSITE" id="PS50097"/>
    </source>
</evidence>
<dbReference type="PROSITE" id="PS50097">
    <property type="entry name" value="BTB"/>
    <property type="match status" value="1"/>
</dbReference>
<dbReference type="Gene3D" id="3.30.710.10">
    <property type="entry name" value="Potassium Channel Kv1.1, Chain A"/>
    <property type="match status" value="1"/>
</dbReference>
<dbReference type="AlphaFoldDB" id="A0A6A6BEC1"/>
<dbReference type="CDD" id="cd18186">
    <property type="entry name" value="BTB_POZ_ZBTB_KLHL-like"/>
    <property type="match status" value="1"/>
</dbReference>
<gene>
    <name evidence="3" type="ORF">K452DRAFT_297701</name>
</gene>
<dbReference type="OrthoDB" id="194443at2759"/>
<dbReference type="Pfam" id="PF00651">
    <property type="entry name" value="BTB"/>
    <property type="match status" value="1"/>
</dbReference>
<dbReference type="PANTHER" id="PTHR47843">
    <property type="entry name" value="BTB DOMAIN-CONTAINING PROTEIN-RELATED"/>
    <property type="match status" value="1"/>
</dbReference>
<dbReference type="SUPFAM" id="SSF54695">
    <property type="entry name" value="POZ domain"/>
    <property type="match status" value="1"/>
</dbReference>
<dbReference type="InterPro" id="IPR000210">
    <property type="entry name" value="BTB/POZ_dom"/>
</dbReference>
<dbReference type="SMART" id="SM00225">
    <property type="entry name" value="BTB"/>
    <property type="match status" value="1"/>
</dbReference>
<dbReference type="RefSeq" id="XP_033398118.1">
    <property type="nucleotide sequence ID" value="XM_033542053.1"/>
</dbReference>
<proteinExistence type="predicted"/>
<dbReference type="Proteomes" id="UP000799438">
    <property type="component" value="Unassembled WGS sequence"/>
</dbReference>
<dbReference type="PANTHER" id="PTHR47843:SF2">
    <property type="entry name" value="BTB DOMAIN-CONTAINING PROTEIN"/>
    <property type="match status" value="1"/>
</dbReference>
<dbReference type="EMBL" id="ML995484">
    <property type="protein sequence ID" value="KAF2142406.1"/>
    <property type="molecule type" value="Genomic_DNA"/>
</dbReference>
<evidence type="ECO:0000256" key="1">
    <source>
        <dbReference type="SAM" id="MobiDB-lite"/>
    </source>
</evidence>
<name>A0A6A6BEC1_9PEZI</name>